<dbReference type="EMBL" id="JAVAIM010000001">
    <property type="protein sequence ID" value="MDP4574041.1"/>
    <property type="molecule type" value="Genomic_DNA"/>
</dbReference>
<evidence type="ECO:0000256" key="1">
    <source>
        <dbReference type="SAM" id="MobiDB-lite"/>
    </source>
</evidence>
<keyword evidence="2" id="KW-1133">Transmembrane helix</keyword>
<gene>
    <name evidence="3" type="ORF">Q9K02_02655</name>
</gene>
<feature type="compositionally biased region" description="Basic and acidic residues" evidence="1">
    <location>
        <begin position="51"/>
        <end position="63"/>
    </location>
</feature>
<keyword evidence="4" id="KW-1185">Reference proteome</keyword>
<comment type="caution">
    <text evidence="3">The sequence shown here is derived from an EMBL/GenBank/DDBJ whole genome shotgun (WGS) entry which is preliminary data.</text>
</comment>
<dbReference type="RefSeq" id="WP_305931493.1">
    <property type="nucleotide sequence ID" value="NZ_JAVAIM010000001.1"/>
</dbReference>
<proteinExistence type="predicted"/>
<keyword evidence="2" id="KW-0472">Membrane</keyword>
<dbReference type="Proteomes" id="UP001240639">
    <property type="component" value="Unassembled WGS sequence"/>
</dbReference>
<feature type="region of interest" description="Disordered" evidence="1">
    <location>
        <begin position="51"/>
        <end position="97"/>
    </location>
</feature>
<evidence type="ECO:0000313" key="3">
    <source>
        <dbReference type="EMBL" id="MDP4574041.1"/>
    </source>
</evidence>
<protein>
    <recommendedName>
        <fullName evidence="5">Secreted protein</fullName>
    </recommendedName>
</protein>
<evidence type="ECO:0008006" key="5">
    <source>
        <dbReference type="Google" id="ProtNLM"/>
    </source>
</evidence>
<feature type="transmembrane region" description="Helical" evidence="2">
    <location>
        <begin position="14"/>
        <end position="32"/>
    </location>
</feature>
<name>A0ABT9HLL1_9SPHN</name>
<evidence type="ECO:0000256" key="2">
    <source>
        <dbReference type="SAM" id="Phobius"/>
    </source>
</evidence>
<keyword evidence="2" id="KW-0812">Transmembrane</keyword>
<reference evidence="3 4" key="1">
    <citation type="submission" date="2023-08" db="EMBL/GenBank/DDBJ databases">
        <title>genomic of G39.</title>
        <authorList>
            <person name="Wang Y."/>
        </authorList>
    </citation>
    <scope>NUCLEOTIDE SEQUENCE [LARGE SCALE GENOMIC DNA]</scope>
    <source>
        <strain evidence="3 4">G39</strain>
    </source>
</reference>
<evidence type="ECO:0000313" key="4">
    <source>
        <dbReference type="Proteomes" id="UP001240639"/>
    </source>
</evidence>
<accession>A0ABT9HLL1</accession>
<organism evidence="3 4">
    <name type="scientific">Qipengyuania profundimaris</name>
    <dbReference type="NCBI Taxonomy" id="3067652"/>
    <lineage>
        <taxon>Bacteria</taxon>
        <taxon>Pseudomonadati</taxon>
        <taxon>Pseudomonadota</taxon>
        <taxon>Alphaproteobacteria</taxon>
        <taxon>Sphingomonadales</taxon>
        <taxon>Erythrobacteraceae</taxon>
        <taxon>Qipengyuania</taxon>
    </lineage>
</organism>
<sequence length="97" mass="10443">MTDPVPDTKPHTRWMWVGIIVLLAVAAVIMFLNPDGDETVETIPDAAITTQEERLNQPIREDADVSGVTMEGEDPTLGDDVIVAEGDEPATEAPATE</sequence>